<dbReference type="EMBL" id="MN739613">
    <property type="protein sequence ID" value="QHT15602.1"/>
    <property type="molecule type" value="Genomic_DNA"/>
</dbReference>
<accession>A0A6C0DGT2</accession>
<proteinExistence type="predicted"/>
<dbReference type="AlphaFoldDB" id="A0A6C0DGT2"/>
<evidence type="ECO:0000313" key="1">
    <source>
        <dbReference type="EMBL" id="QHT15602.1"/>
    </source>
</evidence>
<reference evidence="1" key="1">
    <citation type="journal article" date="2020" name="Nature">
        <title>Giant virus diversity and host interactions through global metagenomics.</title>
        <authorList>
            <person name="Schulz F."/>
            <person name="Roux S."/>
            <person name="Paez-Espino D."/>
            <person name="Jungbluth S."/>
            <person name="Walsh D.A."/>
            <person name="Denef V.J."/>
            <person name="McMahon K.D."/>
            <person name="Konstantinidis K.T."/>
            <person name="Eloe-Fadrosh E.A."/>
            <person name="Kyrpides N.C."/>
            <person name="Woyke T."/>
        </authorList>
    </citation>
    <scope>NUCLEOTIDE SEQUENCE</scope>
    <source>
        <strain evidence="1">GVMAG-M-3300023174-176</strain>
    </source>
</reference>
<organism evidence="1">
    <name type="scientific">viral metagenome</name>
    <dbReference type="NCBI Taxonomy" id="1070528"/>
    <lineage>
        <taxon>unclassified sequences</taxon>
        <taxon>metagenomes</taxon>
        <taxon>organismal metagenomes</taxon>
    </lineage>
</organism>
<sequence length="207" mass="23591">MSILINKYNNLCNTPSDIHEHLPTLYKYTSEPSVNRVTECGVRGVVSSYAFAAGLLTKTDKSNVHLYQSDLDTNRNVVQFGQECAAEGIPVTFYQQSDLICPMEPTDLLFIDTWHIYGHLKRELDRWHPAVSNYIILHDTTVDAIVGETIRHRWNPVEQSKSTGIPVEEITKGLWPAVEEFLAAHPEWILEHRYTNNNGLTVLRRTG</sequence>
<name>A0A6C0DGT2_9ZZZZ</name>
<evidence type="ECO:0008006" key="2">
    <source>
        <dbReference type="Google" id="ProtNLM"/>
    </source>
</evidence>
<protein>
    <recommendedName>
        <fullName evidence="2">Methyltransferase</fullName>
    </recommendedName>
</protein>